<feature type="transmembrane region" description="Helical" evidence="9">
    <location>
        <begin position="910"/>
        <end position="934"/>
    </location>
</feature>
<keyword evidence="3 9" id="KW-0812">Transmembrane</keyword>
<evidence type="ECO:0000256" key="7">
    <source>
        <dbReference type="ARBA" id="ARBA00023136"/>
    </source>
</evidence>
<dbReference type="SUPFAM" id="SSF103473">
    <property type="entry name" value="MFS general substrate transporter"/>
    <property type="match status" value="2"/>
</dbReference>
<keyword evidence="6 8" id="KW-0408">Iron</keyword>
<dbReference type="PROSITE" id="PS00086">
    <property type="entry name" value="CYTOCHROME_P450"/>
    <property type="match status" value="1"/>
</dbReference>
<dbReference type="CDD" id="cd17502">
    <property type="entry name" value="MFS_Azr1_MDR_like"/>
    <property type="match status" value="1"/>
</dbReference>
<evidence type="ECO:0000256" key="4">
    <source>
        <dbReference type="ARBA" id="ARBA00022723"/>
    </source>
</evidence>
<feature type="transmembrane region" description="Helical" evidence="9">
    <location>
        <begin position="823"/>
        <end position="840"/>
    </location>
</feature>
<dbReference type="GO" id="GO:0004497">
    <property type="term" value="F:monooxygenase activity"/>
    <property type="evidence" value="ECO:0007669"/>
    <property type="project" value="InterPro"/>
</dbReference>
<comment type="caution">
    <text evidence="11">The sequence shown here is derived from an EMBL/GenBank/DDBJ whole genome shotgun (WGS) entry which is preliminary data.</text>
</comment>
<feature type="transmembrane region" description="Helical" evidence="9">
    <location>
        <begin position="742"/>
        <end position="762"/>
    </location>
</feature>
<feature type="binding site" description="axial binding residue" evidence="8">
    <location>
        <position position="466"/>
    </location>
    <ligand>
        <name>heme</name>
        <dbReference type="ChEBI" id="CHEBI:30413"/>
    </ligand>
    <ligandPart>
        <name>Fe</name>
        <dbReference type="ChEBI" id="CHEBI:18248"/>
    </ligandPart>
</feature>
<comment type="cofactor">
    <cofactor evidence="8">
        <name>heme</name>
        <dbReference type="ChEBI" id="CHEBI:30413"/>
    </cofactor>
</comment>
<feature type="transmembrane region" description="Helical" evidence="9">
    <location>
        <begin position="877"/>
        <end position="898"/>
    </location>
</feature>
<evidence type="ECO:0000256" key="6">
    <source>
        <dbReference type="ARBA" id="ARBA00023004"/>
    </source>
</evidence>
<dbReference type="Gene3D" id="1.20.1250.20">
    <property type="entry name" value="MFS general substrate transporter like domains"/>
    <property type="match status" value="1"/>
</dbReference>
<dbReference type="GO" id="GO:0005506">
    <property type="term" value="F:iron ion binding"/>
    <property type="evidence" value="ECO:0007669"/>
    <property type="project" value="InterPro"/>
</dbReference>
<keyword evidence="5 9" id="KW-1133">Transmembrane helix</keyword>
<dbReference type="InterPro" id="IPR002401">
    <property type="entry name" value="Cyt_P450_E_grp-I"/>
</dbReference>
<feature type="transmembrane region" description="Helical" evidence="9">
    <location>
        <begin position="29"/>
        <end position="52"/>
    </location>
</feature>
<dbReference type="PROSITE" id="PS50850">
    <property type="entry name" value="MFS"/>
    <property type="match status" value="1"/>
</dbReference>
<evidence type="ECO:0000256" key="8">
    <source>
        <dbReference type="PIRSR" id="PIRSR602401-1"/>
    </source>
</evidence>
<evidence type="ECO:0000256" key="2">
    <source>
        <dbReference type="ARBA" id="ARBA00022448"/>
    </source>
</evidence>
<feature type="transmembrane region" description="Helical" evidence="9">
    <location>
        <begin position="518"/>
        <end position="542"/>
    </location>
</feature>
<evidence type="ECO:0000259" key="10">
    <source>
        <dbReference type="PROSITE" id="PS50850"/>
    </source>
</evidence>
<feature type="transmembrane region" description="Helical" evidence="9">
    <location>
        <begin position="712"/>
        <end position="730"/>
    </location>
</feature>
<feature type="transmembrane region" description="Helical" evidence="9">
    <location>
        <begin position="782"/>
        <end position="803"/>
    </location>
</feature>
<dbReference type="FunFam" id="1.20.1720.10:FF:000012">
    <property type="entry name" value="MFS toxin efflux pump (AflT)"/>
    <property type="match status" value="1"/>
</dbReference>
<dbReference type="GO" id="GO:0005886">
    <property type="term" value="C:plasma membrane"/>
    <property type="evidence" value="ECO:0007669"/>
    <property type="project" value="TreeGrafter"/>
</dbReference>
<dbReference type="SUPFAM" id="SSF48264">
    <property type="entry name" value="Cytochrome P450"/>
    <property type="match status" value="1"/>
</dbReference>
<keyword evidence="8" id="KW-0349">Heme</keyword>
<gene>
    <name evidence="11" type="ORF">KCV03_g6089</name>
</gene>
<dbReference type="InterPro" id="IPR011701">
    <property type="entry name" value="MFS"/>
</dbReference>
<evidence type="ECO:0000313" key="12">
    <source>
        <dbReference type="Proteomes" id="UP000767238"/>
    </source>
</evidence>
<evidence type="ECO:0000256" key="1">
    <source>
        <dbReference type="ARBA" id="ARBA00004141"/>
    </source>
</evidence>
<sequence>MSNTVLSPAPIFWLNWSNGDQSPLDRGLQVLIILAIGLVTYGLSLTTYRLYFHPLANIPGPKLAACTYWPEIYFDVLLGGQFFRAIDAMHARYGPIVRINPDEVHFDDPDVIDTIFPGTSRRTDKPAVVAKRTGTAESMVATISHDLHRRRRNAVNGFFSTASIRRIEPIMKDHMAKMFLRMEETAGEVIQLHHLFKACTSDVITMYAFGDSFRFLDQPDLGRPYFEATELFFSLTHVFGHFTWAADLIQSLPISLVAILAPSLRELWSKQSWWVDKVNEIRNSPNPERIKSTIFEGILNSSLPGEDKTNSRLAAEAQLVVFAGEGTTAYTLMAAVYELLANPTELHKLREELIQAIPDADEIPSFSQIDNLPYFNAVIQEVIRIHPGVMNRQPRISPDLPIAYHDKATGRDYLLPPGTLTTMSPLTTHMDPKVFVDPYEFLPQRWIDDPKISRAFLGFSRGARSCLGMNLARKEMAIVLGTLFRSQNQDGRECYNGDLLTIGEKDANDYPKGATLTFIVLALVLSVFLSALDITIVATAIPKITDQFHELDKQAWYGSAFFLTSGSFQASWGKAYKYLPLKWTFLSAIMIFEIGSLLCGIAPNSDVLIIGRAVAGVGCAGMGTGGYTIIAFLVEPAKRPTYTGVMGFSYCIASVIGPLVGGAITSNTTWRWCFYINLPVGAVTVLIILLFFRTPPGAKPIAASWREKFFQADLVGVALIMGALVTYSLAMQYGGQLKPWNSSVVIGLLVGFVLILALFVAWEWYSGERAIIVPRLLMQRHIGIGSIFAFFFAGSYYLVIYYLPIYFQIIDGATPIMSGVDTLPLILAATLAVVSAGLFLTKTGLAAPLQLCSAAVGVLGCGLIYTLEIDTSTGKWIGYQILGALGWGAGFQIPIMICQARAAPEDIPSVTAIILFFLNVGGGLLINASGSAFVNRTLAVLPTKAPDIDPSMVITTGATQLHTVFTKDQLPGIIQAYMAGIKVTFAIALAATCISFIVSLLGDWKRLDPESVKEAGGVA</sequence>
<dbReference type="OrthoDB" id="3945418at2759"/>
<feature type="transmembrane region" description="Helical" evidence="9">
    <location>
        <begin position="976"/>
        <end position="1001"/>
    </location>
</feature>
<protein>
    <submittedName>
        <fullName evidence="11">MFS general substrate transporter</fullName>
    </submittedName>
</protein>
<dbReference type="PRINTS" id="PR00463">
    <property type="entry name" value="EP450I"/>
</dbReference>
<dbReference type="EMBL" id="JAHFYH010000043">
    <property type="protein sequence ID" value="KAH0219303.1"/>
    <property type="molecule type" value="Genomic_DNA"/>
</dbReference>
<feature type="transmembrane region" description="Helical" evidence="9">
    <location>
        <begin position="609"/>
        <end position="633"/>
    </location>
</feature>
<dbReference type="Proteomes" id="UP000767238">
    <property type="component" value="Unassembled WGS sequence"/>
</dbReference>
<dbReference type="AlphaFoldDB" id="A0A9P8GE45"/>
<dbReference type="GO" id="GO:0016705">
    <property type="term" value="F:oxidoreductase activity, acting on paired donors, with incorporation or reduction of molecular oxygen"/>
    <property type="evidence" value="ECO:0007669"/>
    <property type="project" value="InterPro"/>
</dbReference>
<dbReference type="CDD" id="cd11062">
    <property type="entry name" value="CYP58-like"/>
    <property type="match status" value="1"/>
</dbReference>
<dbReference type="PRINTS" id="PR00385">
    <property type="entry name" value="P450"/>
</dbReference>
<name>A0A9P8GE45_AURME</name>
<feature type="transmembrane region" description="Helical" evidence="9">
    <location>
        <begin position="584"/>
        <end position="603"/>
    </location>
</feature>
<dbReference type="Pfam" id="PF07690">
    <property type="entry name" value="MFS_1"/>
    <property type="match status" value="1"/>
</dbReference>
<evidence type="ECO:0000313" key="11">
    <source>
        <dbReference type="EMBL" id="KAH0219303.1"/>
    </source>
</evidence>
<dbReference type="GO" id="GO:0020037">
    <property type="term" value="F:heme binding"/>
    <property type="evidence" value="ECO:0007669"/>
    <property type="project" value="InterPro"/>
</dbReference>
<dbReference type="InterPro" id="IPR036259">
    <property type="entry name" value="MFS_trans_sf"/>
</dbReference>
<evidence type="ECO:0000256" key="5">
    <source>
        <dbReference type="ARBA" id="ARBA00022989"/>
    </source>
</evidence>
<proteinExistence type="predicted"/>
<keyword evidence="2" id="KW-0813">Transport</keyword>
<dbReference type="InterPro" id="IPR020846">
    <property type="entry name" value="MFS_dom"/>
</dbReference>
<dbReference type="PANTHER" id="PTHR23501">
    <property type="entry name" value="MAJOR FACILITATOR SUPERFAMILY"/>
    <property type="match status" value="1"/>
</dbReference>
<keyword evidence="4 8" id="KW-0479">Metal-binding</keyword>
<accession>A0A9P8GE45</accession>
<comment type="subcellular location">
    <subcellularLocation>
        <location evidence="1">Membrane</location>
        <topology evidence="1">Multi-pass membrane protein</topology>
    </subcellularLocation>
</comment>
<keyword evidence="7 9" id="KW-0472">Membrane</keyword>
<evidence type="ECO:0000256" key="9">
    <source>
        <dbReference type="SAM" id="Phobius"/>
    </source>
</evidence>
<reference evidence="11" key="1">
    <citation type="journal article" date="2021" name="J Fungi (Basel)">
        <title>Virulence traits and population genomics of the black yeast Aureobasidium melanogenum.</title>
        <authorList>
            <person name="Cernosa A."/>
            <person name="Sun X."/>
            <person name="Gostincar C."/>
            <person name="Fang C."/>
            <person name="Gunde-Cimerman N."/>
            <person name="Song Z."/>
        </authorList>
    </citation>
    <scope>NUCLEOTIDE SEQUENCE</scope>
    <source>
        <strain evidence="11">EXF-8016</strain>
    </source>
</reference>
<feature type="transmembrane region" description="Helical" evidence="9">
    <location>
        <begin position="672"/>
        <end position="692"/>
    </location>
</feature>
<evidence type="ECO:0000256" key="3">
    <source>
        <dbReference type="ARBA" id="ARBA00022692"/>
    </source>
</evidence>
<dbReference type="InterPro" id="IPR036396">
    <property type="entry name" value="Cyt_P450_sf"/>
</dbReference>
<dbReference type="GO" id="GO:0022857">
    <property type="term" value="F:transmembrane transporter activity"/>
    <property type="evidence" value="ECO:0007669"/>
    <property type="project" value="InterPro"/>
</dbReference>
<dbReference type="InterPro" id="IPR001128">
    <property type="entry name" value="Cyt_P450"/>
</dbReference>
<dbReference type="Pfam" id="PF00067">
    <property type="entry name" value="p450"/>
    <property type="match status" value="1"/>
</dbReference>
<feature type="domain" description="Major facilitator superfamily (MFS) profile" evidence="10">
    <location>
        <begin position="519"/>
        <end position="1007"/>
    </location>
</feature>
<feature type="non-terminal residue" evidence="11">
    <location>
        <position position="1019"/>
    </location>
</feature>
<dbReference type="Gene3D" id="1.10.630.10">
    <property type="entry name" value="Cytochrome P450"/>
    <property type="match status" value="1"/>
</dbReference>
<reference evidence="11" key="2">
    <citation type="submission" date="2021-08" db="EMBL/GenBank/DDBJ databases">
        <authorList>
            <person name="Gostincar C."/>
            <person name="Sun X."/>
            <person name="Song Z."/>
            <person name="Gunde-Cimerman N."/>
        </authorList>
    </citation>
    <scope>NUCLEOTIDE SEQUENCE</scope>
    <source>
        <strain evidence="11">EXF-8016</strain>
    </source>
</reference>
<dbReference type="PANTHER" id="PTHR23501:SF177">
    <property type="entry name" value="MAJOR FACILITATOR SUPERFAMILY (MFS) PROFILE DOMAIN-CONTAINING PROTEIN-RELATED"/>
    <property type="match status" value="1"/>
</dbReference>
<organism evidence="11 12">
    <name type="scientific">Aureobasidium melanogenum</name>
    <name type="common">Aureobasidium pullulans var. melanogenum</name>
    <dbReference type="NCBI Taxonomy" id="46634"/>
    <lineage>
        <taxon>Eukaryota</taxon>
        <taxon>Fungi</taxon>
        <taxon>Dikarya</taxon>
        <taxon>Ascomycota</taxon>
        <taxon>Pezizomycotina</taxon>
        <taxon>Dothideomycetes</taxon>
        <taxon>Dothideomycetidae</taxon>
        <taxon>Dothideales</taxon>
        <taxon>Saccotheciaceae</taxon>
        <taxon>Aureobasidium</taxon>
    </lineage>
</organism>
<dbReference type="InterPro" id="IPR017972">
    <property type="entry name" value="Cyt_P450_CS"/>
</dbReference>
<feature type="transmembrane region" description="Helical" evidence="9">
    <location>
        <begin position="847"/>
        <end position="865"/>
    </location>
</feature>
<feature type="transmembrane region" description="Helical" evidence="9">
    <location>
        <begin position="645"/>
        <end position="666"/>
    </location>
</feature>